<gene>
    <name evidence="7" type="ORF">A7979_07035</name>
</gene>
<dbReference type="RefSeq" id="WP_083093624.1">
    <property type="nucleotide sequence ID" value="NZ_LXWF01000043.1"/>
</dbReference>
<keyword evidence="8" id="KW-1185">Reference proteome</keyword>
<dbReference type="InterPro" id="IPR016156">
    <property type="entry name" value="FAD/NAD-linked_Rdtase_dimer_sf"/>
</dbReference>
<dbReference type="PRINTS" id="PR00368">
    <property type="entry name" value="FADPNR"/>
</dbReference>
<dbReference type="AlphaFoldDB" id="A0A1Y1RMD4"/>
<dbReference type="NCBIfam" id="NF005883">
    <property type="entry name" value="PRK07845.1"/>
    <property type="match status" value="1"/>
</dbReference>
<evidence type="ECO:0000313" key="8">
    <source>
        <dbReference type="Proteomes" id="UP000192359"/>
    </source>
</evidence>
<evidence type="ECO:0000256" key="2">
    <source>
        <dbReference type="ARBA" id="ARBA00022630"/>
    </source>
</evidence>
<feature type="binding site" evidence="4">
    <location>
        <position position="56"/>
    </location>
    <ligand>
        <name>FAD</name>
        <dbReference type="ChEBI" id="CHEBI:57692"/>
    </ligand>
</feature>
<keyword evidence="4" id="KW-0520">NAD</keyword>
<feature type="domain" description="FAD/NAD(P)-binding" evidence="6">
    <location>
        <begin position="11"/>
        <end position="336"/>
    </location>
</feature>
<dbReference type="InterPro" id="IPR001100">
    <property type="entry name" value="Pyr_nuc-diS_OxRdtase"/>
</dbReference>
<dbReference type="GO" id="GO:0003955">
    <property type="term" value="F:NAD(P)H dehydrogenase (quinone) activity"/>
    <property type="evidence" value="ECO:0007669"/>
    <property type="project" value="TreeGrafter"/>
</dbReference>
<reference evidence="7 8" key="1">
    <citation type="submission" date="2016-05" db="EMBL/GenBank/DDBJ databases">
        <title>Draft genome sequence of a porcine commensal Rothia nasimurium.</title>
        <authorList>
            <person name="Gaiser R.A."/>
            <person name="Van Baarlen P."/>
            <person name="Wells J.M."/>
        </authorList>
    </citation>
    <scope>NUCLEOTIDE SEQUENCE [LARGE SCALE GENOMIC DNA]</scope>
    <source>
        <strain evidence="7 8">PT-32</strain>
    </source>
</reference>
<name>A0A1Y1RMD4_9MICC</name>
<keyword evidence="2" id="KW-0285">Flavoprotein</keyword>
<feature type="binding site" evidence="4">
    <location>
        <position position="280"/>
    </location>
    <ligand>
        <name>NAD(+)</name>
        <dbReference type="ChEBI" id="CHEBI:57540"/>
    </ligand>
</feature>
<dbReference type="PRINTS" id="PR00411">
    <property type="entry name" value="PNDRDTASEI"/>
</dbReference>
<evidence type="ECO:0000256" key="3">
    <source>
        <dbReference type="ARBA" id="ARBA00022827"/>
    </source>
</evidence>
<feature type="binding site" evidence="4">
    <location>
        <position position="125"/>
    </location>
    <ligand>
        <name>FAD</name>
        <dbReference type="ChEBI" id="CHEBI:57692"/>
    </ligand>
</feature>
<dbReference type="GO" id="GO:0050660">
    <property type="term" value="F:flavin adenine dinucleotide binding"/>
    <property type="evidence" value="ECO:0007669"/>
    <property type="project" value="TreeGrafter"/>
</dbReference>
<keyword evidence="4" id="KW-0547">Nucleotide-binding</keyword>
<dbReference type="Pfam" id="PF02852">
    <property type="entry name" value="Pyr_redox_dim"/>
    <property type="match status" value="1"/>
</dbReference>
<dbReference type="PIRSF" id="PIRSF000350">
    <property type="entry name" value="Mercury_reductase_MerA"/>
    <property type="match status" value="1"/>
</dbReference>
<dbReference type="Gene3D" id="3.50.50.60">
    <property type="entry name" value="FAD/NAD(P)-binding domain"/>
    <property type="match status" value="2"/>
</dbReference>
<dbReference type="Gene3D" id="3.30.390.30">
    <property type="match status" value="1"/>
</dbReference>
<evidence type="ECO:0000259" key="5">
    <source>
        <dbReference type="Pfam" id="PF02852"/>
    </source>
</evidence>
<comment type="caution">
    <text evidence="7">The sequence shown here is derived from an EMBL/GenBank/DDBJ whole genome shotgun (WGS) entry which is preliminary data.</text>
</comment>
<sequence length="472" mass="50012">MTLKTDNASHKIVILGGGPGGYEAALVAASHGADVTLVEEKGMGGSAVLTDVVPSKTLITSAEARNRFGKAQDLAISVGDDADPPQITVDLAKVNARLLDLAQQQSQDIKRTLERKGVKIIDGRGRLKDRHTVEVTDSTGLTYELTTDFIILAVGAHPRELPTAQPDGKRILNWTQLYTLEELPQDLIVVGSGVTGAEFASAYNGLGSRVTLISSRDRVLPGEDEDAATVLENVFERKGLRVMPRSRADAACYNESGDGVIVTLGDGRKVSGSHVLIAVGSIPNTENLGLEAVGVEVGESGHITVDRVSRTNIPNIYAAGDCTGVYPLASVAAMQGRVAVSHMLGDIVRPLRTHQVAANIFTAPEIATVGVSQAEIESGQYQADMVMLPLATNPRAKMMAVEDGFIKIFARKHSGTVIGGVVVGPRASELIFPLSLAVDKKLHVDDIAETFTVYPSLTGSISEAARQLHTMQ</sequence>
<evidence type="ECO:0000259" key="6">
    <source>
        <dbReference type="Pfam" id="PF07992"/>
    </source>
</evidence>
<keyword evidence="3 4" id="KW-0274">FAD</keyword>
<dbReference type="SUPFAM" id="SSF55424">
    <property type="entry name" value="FAD/NAD-linked reductases, dimerisation (C-terminal) domain"/>
    <property type="match status" value="1"/>
</dbReference>
<dbReference type="OrthoDB" id="4678789at2"/>
<comment type="similarity">
    <text evidence="1">Belongs to the class-I pyridine nucleotide-disulfide oxidoreductase family.</text>
</comment>
<evidence type="ECO:0000313" key="7">
    <source>
        <dbReference type="EMBL" id="ORC15620.1"/>
    </source>
</evidence>
<protein>
    <submittedName>
        <fullName evidence="7">NAD(P)H-quinone dehydrogenase</fullName>
    </submittedName>
</protein>
<dbReference type="PANTHER" id="PTHR43014">
    <property type="entry name" value="MERCURIC REDUCTASE"/>
    <property type="match status" value="1"/>
</dbReference>
<dbReference type="InterPro" id="IPR036188">
    <property type="entry name" value="FAD/NAD-bd_sf"/>
</dbReference>
<feature type="domain" description="Pyridine nucleotide-disulphide oxidoreductase dimerisation" evidence="5">
    <location>
        <begin position="357"/>
        <end position="464"/>
    </location>
</feature>
<feature type="binding site" evidence="4">
    <location>
        <position position="321"/>
    </location>
    <ligand>
        <name>FAD</name>
        <dbReference type="ChEBI" id="CHEBI:57692"/>
    </ligand>
</feature>
<proteinExistence type="inferred from homology"/>
<evidence type="ECO:0000256" key="1">
    <source>
        <dbReference type="ARBA" id="ARBA00007532"/>
    </source>
</evidence>
<dbReference type="Pfam" id="PF07992">
    <property type="entry name" value="Pyr_redox_2"/>
    <property type="match status" value="1"/>
</dbReference>
<feature type="binding site" evidence="4">
    <location>
        <begin position="191"/>
        <end position="198"/>
    </location>
    <ligand>
        <name>NAD(+)</name>
        <dbReference type="ChEBI" id="CHEBI:57540"/>
    </ligand>
</feature>
<comment type="cofactor">
    <cofactor evidence="4">
        <name>FAD</name>
        <dbReference type="ChEBI" id="CHEBI:57692"/>
    </cofactor>
    <text evidence="4">Binds 1 FAD per subunit.</text>
</comment>
<dbReference type="Proteomes" id="UP000192359">
    <property type="component" value="Unassembled WGS sequence"/>
</dbReference>
<organism evidence="7 8">
    <name type="scientific">Rothia nasimurium</name>
    <dbReference type="NCBI Taxonomy" id="85336"/>
    <lineage>
        <taxon>Bacteria</taxon>
        <taxon>Bacillati</taxon>
        <taxon>Actinomycetota</taxon>
        <taxon>Actinomycetes</taxon>
        <taxon>Micrococcales</taxon>
        <taxon>Micrococcaceae</taxon>
        <taxon>Rothia</taxon>
    </lineage>
</organism>
<dbReference type="SUPFAM" id="SSF51905">
    <property type="entry name" value="FAD/NAD(P)-binding domain"/>
    <property type="match status" value="1"/>
</dbReference>
<dbReference type="InterPro" id="IPR004099">
    <property type="entry name" value="Pyr_nucl-diS_OxRdtase_dimer"/>
</dbReference>
<dbReference type="PANTHER" id="PTHR43014:SF1">
    <property type="entry name" value="NAD(P)H DEHYDROGENASE (QUINONE)"/>
    <property type="match status" value="1"/>
</dbReference>
<accession>A0A1Y1RMD4</accession>
<evidence type="ECO:0000256" key="4">
    <source>
        <dbReference type="PIRSR" id="PIRSR000350-3"/>
    </source>
</evidence>
<dbReference type="InterPro" id="IPR023753">
    <property type="entry name" value="FAD/NAD-binding_dom"/>
</dbReference>
<dbReference type="EMBL" id="LXWF01000043">
    <property type="protein sequence ID" value="ORC15620.1"/>
    <property type="molecule type" value="Genomic_DNA"/>
</dbReference>